<keyword evidence="1 4" id="KW-0963">Cytoplasm</keyword>
<dbReference type="InterPro" id="IPR023333">
    <property type="entry name" value="Proteasome_suB-type"/>
</dbReference>
<dbReference type="GO" id="GO:0005634">
    <property type="term" value="C:nucleus"/>
    <property type="evidence" value="ECO:0007669"/>
    <property type="project" value="UniProtKB-SubCell"/>
</dbReference>
<dbReference type="GeneID" id="17324651"/>
<dbReference type="InterPro" id="IPR016050">
    <property type="entry name" value="Proteasome_bsu_CS"/>
</dbReference>
<dbReference type="AlphaFoldDB" id="R7QI23"/>
<comment type="similarity">
    <text evidence="4">Belongs to the peptidase T1B family.</text>
</comment>
<evidence type="ECO:0000256" key="2">
    <source>
        <dbReference type="ARBA" id="ARBA00022942"/>
    </source>
</evidence>
<comment type="subunit">
    <text evidence="4">Component of the proteasome complex.</text>
</comment>
<dbReference type="PhylomeDB" id="R7QI23"/>
<dbReference type="GO" id="GO:0051603">
    <property type="term" value="P:proteolysis involved in protein catabolic process"/>
    <property type="evidence" value="ECO:0007669"/>
    <property type="project" value="InterPro"/>
</dbReference>
<feature type="region of interest" description="Disordered" evidence="5">
    <location>
        <begin position="24"/>
        <end position="58"/>
    </location>
</feature>
<keyword evidence="3 4" id="KW-0539">Nucleus</keyword>
<evidence type="ECO:0000256" key="3">
    <source>
        <dbReference type="ARBA" id="ARBA00023242"/>
    </source>
</evidence>
<name>R7QI23_CHOCR</name>
<dbReference type="EMBL" id="HG001818">
    <property type="protein sequence ID" value="CDF37116.1"/>
    <property type="molecule type" value="Genomic_DNA"/>
</dbReference>
<dbReference type="Gramene" id="CDF37116">
    <property type="protein sequence ID" value="CDF37116"/>
    <property type="gene ID" value="CHC_T00008367001"/>
</dbReference>
<proteinExistence type="inferred from homology"/>
<evidence type="ECO:0000256" key="5">
    <source>
        <dbReference type="SAM" id="MobiDB-lite"/>
    </source>
</evidence>
<dbReference type="PANTHER" id="PTHR32194">
    <property type="entry name" value="METALLOPROTEASE TLDD"/>
    <property type="match status" value="1"/>
</dbReference>
<dbReference type="OMA" id="CSGCWCD"/>
<dbReference type="CDD" id="cd03757">
    <property type="entry name" value="proteasome_beta_type_1"/>
    <property type="match status" value="1"/>
</dbReference>
<evidence type="ECO:0000256" key="4">
    <source>
        <dbReference type="RuleBase" id="RU004203"/>
    </source>
</evidence>
<dbReference type="Gene3D" id="3.60.20.10">
    <property type="entry name" value="Glutamine Phosphoribosylpyrophosphate, subunit 1, domain 1"/>
    <property type="match status" value="1"/>
</dbReference>
<evidence type="ECO:0000256" key="1">
    <source>
        <dbReference type="ARBA" id="ARBA00022490"/>
    </source>
</evidence>
<dbReference type="RefSeq" id="XP_005716935.1">
    <property type="nucleotide sequence ID" value="XM_005716878.1"/>
</dbReference>
<evidence type="ECO:0000313" key="7">
    <source>
        <dbReference type="Proteomes" id="UP000012073"/>
    </source>
</evidence>
<dbReference type="InterPro" id="IPR001353">
    <property type="entry name" value="Proteasome_sua/b"/>
</dbReference>
<comment type="subcellular location">
    <subcellularLocation>
        <location evidence="4">Cytoplasm</location>
    </subcellularLocation>
    <subcellularLocation>
        <location evidence="4">Nucleus</location>
    </subcellularLocation>
</comment>
<dbReference type="Proteomes" id="UP000012073">
    <property type="component" value="Unassembled WGS sequence"/>
</dbReference>
<protein>
    <recommendedName>
        <fullName evidence="4">Proteasome subunit beta</fullName>
    </recommendedName>
</protein>
<dbReference type="Pfam" id="PF00227">
    <property type="entry name" value="Proteasome"/>
    <property type="match status" value="1"/>
</dbReference>
<dbReference type="PROSITE" id="PS00854">
    <property type="entry name" value="PROTEASOME_BETA_1"/>
    <property type="match status" value="1"/>
</dbReference>
<reference evidence="7" key="1">
    <citation type="journal article" date="2013" name="Proc. Natl. Acad. Sci. U.S.A.">
        <title>Genome structure and metabolic features in the red seaweed Chondrus crispus shed light on evolution of the Archaeplastida.</title>
        <authorList>
            <person name="Collen J."/>
            <person name="Porcel B."/>
            <person name="Carre W."/>
            <person name="Ball S.G."/>
            <person name="Chaparro C."/>
            <person name="Tonon T."/>
            <person name="Barbeyron T."/>
            <person name="Michel G."/>
            <person name="Noel B."/>
            <person name="Valentin K."/>
            <person name="Elias M."/>
            <person name="Artiguenave F."/>
            <person name="Arun A."/>
            <person name="Aury J.M."/>
            <person name="Barbosa-Neto J.F."/>
            <person name="Bothwell J.H."/>
            <person name="Bouget F.Y."/>
            <person name="Brillet L."/>
            <person name="Cabello-Hurtado F."/>
            <person name="Capella-Gutierrez S."/>
            <person name="Charrier B."/>
            <person name="Cladiere L."/>
            <person name="Cock J.M."/>
            <person name="Coelho S.M."/>
            <person name="Colleoni C."/>
            <person name="Czjzek M."/>
            <person name="Da Silva C."/>
            <person name="Delage L."/>
            <person name="Denoeud F."/>
            <person name="Deschamps P."/>
            <person name="Dittami S.M."/>
            <person name="Gabaldon T."/>
            <person name="Gachon C.M."/>
            <person name="Groisillier A."/>
            <person name="Herve C."/>
            <person name="Jabbari K."/>
            <person name="Katinka M."/>
            <person name="Kloareg B."/>
            <person name="Kowalczyk N."/>
            <person name="Labadie K."/>
            <person name="Leblanc C."/>
            <person name="Lopez P.J."/>
            <person name="McLachlan D.H."/>
            <person name="Meslet-Cladiere L."/>
            <person name="Moustafa A."/>
            <person name="Nehr Z."/>
            <person name="Nyvall Collen P."/>
            <person name="Panaud O."/>
            <person name="Partensky F."/>
            <person name="Poulain J."/>
            <person name="Rensing S.A."/>
            <person name="Rousvoal S."/>
            <person name="Samson G."/>
            <person name="Symeonidi A."/>
            <person name="Weissenbach J."/>
            <person name="Zambounis A."/>
            <person name="Wincker P."/>
            <person name="Boyen C."/>
        </authorList>
    </citation>
    <scope>NUCLEOTIDE SEQUENCE [LARGE SCALE GENOMIC DNA]</scope>
    <source>
        <strain evidence="7">cv. Stackhouse</strain>
    </source>
</reference>
<keyword evidence="7" id="KW-1185">Reference proteome</keyword>
<dbReference type="STRING" id="2769.R7QI23"/>
<dbReference type="KEGG" id="ccp:CHC_T00008367001"/>
<organism evidence="6 7">
    <name type="scientific">Chondrus crispus</name>
    <name type="common">Carrageen Irish moss</name>
    <name type="synonym">Polymorpha crispa</name>
    <dbReference type="NCBI Taxonomy" id="2769"/>
    <lineage>
        <taxon>Eukaryota</taxon>
        <taxon>Rhodophyta</taxon>
        <taxon>Florideophyceae</taxon>
        <taxon>Rhodymeniophycidae</taxon>
        <taxon>Gigartinales</taxon>
        <taxon>Gigartinaceae</taxon>
        <taxon>Chondrus</taxon>
    </lineage>
</organism>
<gene>
    <name evidence="6" type="ORF">CHC_T00008367001</name>
</gene>
<dbReference type="FunFam" id="3.60.20.10:FF:000027">
    <property type="entry name" value="Proteasome subunit beta type-6"/>
    <property type="match status" value="1"/>
</dbReference>
<accession>R7QI23</accession>
<dbReference type="GO" id="GO:0005839">
    <property type="term" value="C:proteasome core complex"/>
    <property type="evidence" value="ECO:0007669"/>
    <property type="project" value="InterPro"/>
</dbReference>
<dbReference type="PROSITE" id="PS51476">
    <property type="entry name" value="PROTEASOME_BETA_2"/>
    <property type="match status" value="1"/>
</dbReference>
<sequence length="271" mass="29800">MSVLRPNASVMGLPYTAPGNAPRGFTLGEHVDPEDPLEVGNSSNPHGKPRAIGPMGRRFQPYKNNGGTVVAVSGKDYSVIASDTRLGSGYSVPSRNVSRIIKLTDKCVLASSGMQSDIAVLHKVLRIRLTQYQYAHHQEMSLTAISQMLSTMLYYRRFQPYYTFNVLGGIDAEGHGWSYSYDAIGSHEKVRAVCSGTGQNLLQPILDNQVEFRQTAPEKKPEELSLEPCVELVKDAFTSAGERDIYTGDIVELAKVTAKGVEIEKFELRSD</sequence>
<evidence type="ECO:0000313" key="6">
    <source>
        <dbReference type="EMBL" id="CDF37116.1"/>
    </source>
</evidence>
<dbReference type="InterPro" id="IPR029055">
    <property type="entry name" value="Ntn_hydrolases_N"/>
</dbReference>
<keyword evidence="2 4" id="KW-0647">Proteasome</keyword>
<dbReference type="GO" id="GO:0005737">
    <property type="term" value="C:cytoplasm"/>
    <property type="evidence" value="ECO:0007669"/>
    <property type="project" value="UniProtKB-SubCell"/>
</dbReference>
<comment type="function">
    <text evidence="4">Component of the proteasome, a multicatalytic proteinase complex which is characterized by its ability to cleave peptides with Arg, Phe, Tyr, Leu, and Glu adjacent to the leaving group at neutral or slightly basic pH. The proteasome has an ATP-dependent proteolytic activity.</text>
</comment>
<dbReference type="OrthoDB" id="268479at2759"/>
<dbReference type="SUPFAM" id="SSF56235">
    <property type="entry name" value="N-terminal nucleophile aminohydrolases (Ntn hydrolases)"/>
    <property type="match status" value="1"/>
</dbReference>
<dbReference type="PANTHER" id="PTHR32194:SF2">
    <property type="entry name" value="PROTEASOME SUBUNIT BETA TYPE-1"/>
    <property type="match status" value="1"/>
</dbReference>